<sequence length="129" mass="13714">MGCRARIAHTLSLLCSSCCRQGGPRPTQEPDDGPGGLDECCTAYRPTTGMLMVYRLFFAVSAASLRPPWAFGGSPLAKRAGRLGADEKYLENNAHLGSLVRGEGVPASTLWRESTGVSKWDSGGPTKGR</sequence>
<comment type="caution">
    <text evidence="1">The sequence shown here is derived from an EMBL/GenBank/DDBJ whole genome shotgun (WGS) entry which is preliminary data.</text>
</comment>
<name>A0AAV7SAT4_PLEWA</name>
<keyword evidence="2" id="KW-1185">Reference proteome</keyword>
<organism evidence="1 2">
    <name type="scientific">Pleurodeles waltl</name>
    <name type="common">Iberian ribbed newt</name>
    <dbReference type="NCBI Taxonomy" id="8319"/>
    <lineage>
        <taxon>Eukaryota</taxon>
        <taxon>Metazoa</taxon>
        <taxon>Chordata</taxon>
        <taxon>Craniata</taxon>
        <taxon>Vertebrata</taxon>
        <taxon>Euteleostomi</taxon>
        <taxon>Amphibia</taxon>
        <taxon>Batrachia</taxon>
        <taxon>Caudata</taxon>
        <taxon>Salamandroidea</taxon>
        <taxon>Salamandridae</taxon>
        <taxon>Pleurodelinae</taxon>
        <taxon>Pleurodeles</taxon>
    </lineage>
</organism>
<evidence type="ECO:0000313" key="2">
    <source>
        <dbReference type="Proteomes" id="UP001066276"/>
    </source>
</evidence>
<dbReference type="EMBL" id="JANPWB010000008">
    <property type="protein sequence ID" value="KAJ1160203.1"/>
    <property type="molecule type" value="Genomic_DNA"/>
</dbReference>
<protein>
    <submittedName>
        <fullName evidence="1">Uncharacterized protein</fullName>
    </submittedName>
</protein>
<dbReference type="Proteomes" id="UP001066276">
    <property type="component" value="Chromosome 4_2"/>
</dbReference>
<reference evidence="1" key="1">
    <citation type="journal article" date="2022" name="bioRxiv">
        <title>Sequencing and chromosome-scale assembly of the giantPleurodeles waltlgenome.</title>
        <authorList>
            <person name="Brown T."/>
            <person name="Elewa A."/>
            <person name="Iarovenko S."/>
            <person name="Subramanian E."/>
            <person name="Araus A.J."/>
            <person name="Petzold A."/>
            <person name="Susuki M."/>
            <person name="Suzuki K.-i.T."/>
            <person name="Hayashi T."/>
            <person name="Toyoda A."/>
            <person name="Oliveira C."/>
            <person name="Osipova E."/>
            <person name="Leigh N.D."/>
            <person name="Simon A."/>
            <person name="Yun M.H."/>
        </authorList>
    </citation>
    <scope>NUCLEOTIDE SEQUENCE</scope>
    <source>
        <strain evidence="1">20211129_DDA</strain>
        <tissue evidence="1">Liver</tissue>
    </source>
</reference>
<proteinExistence type="predicted"/>
<gene>
    <name evidence="1" type="ORF">NDU88_000705</name>
</gene>
<evidence type="ECO:0000313" key="1">
    <source>
        <dbReference type="EMBL" id="KAJ1160203.1"/>
    </source>
</evidence>
<dbReference type="AlphaFoldDB" id="A0AAV7SAT4"/>
<accession>A0AAV7SAT4</accession>